<proteinExistence type="predicted"/>
<dbReference type="RefSeq" id="XP_008099826.1">
    <property type="nucleotide sequence ID" value="XM_008101635.1"/>
</dbReference>
<dbReference type="VEuPathDB" id="FungiDB:GLRG_11001"/>
<name>E3QY68_COLGM</name>
<organism evidence="2">
    <name type="scientific">Colletotrichum graminicola (strain M1.001 / M2 / FGSC 10212)</name>
    <name type="common">Maize anthracnose fungus</name>
    <name type="synonym">Glomerella graminicola</name>
    <dbReference type="NCBI Taxonomy" id="645133"/>
    <lineage>
        <taxon>Eukaryota</taxon>
        <taxon>Fungi</taxon>
        <taxon>Dikarya</taxon>
        <taxon>Ascomycota</taxon>
        <taxon>Pezizomycotina</taxon>
        <taxon>Sordariomycetes</taxon>
        <taxon>Hypocreomycetidae</taxon>
        <taxon>Glomerellales</taxon>
        <taxon>Glomerellaceae</taxon>
        <taxon>Colletotrichum</taxon>
        <taxon>Colletotrichum graminicola species complex</taxon>
    </lineage>
</organism>
<sequence>MTVKPAGGDRVRVPVRDLPSWTPSVPPFEGEDTLDAAAVAADFLARLAAAVRDGDWDAFGVLFADRCFWRDNLTLTFDKRTLHRRADPIIFEGSSTMSGWTEGTG</sequence>
<gene>
    <name evidence="1" type="ORF">GLRG_11001</name>
</gene>
<evidence type="ECO:0000313" key="2">
    <source>
        <dbReference type="Proteomes" id="UP000008782"/>
    </source>
</evidence>
<dbReference type="Proteomes" id="UP000008782">
    <property type="component" value="Unassembled WGS sequence"/>
</dbReference>
<evidence type="ECO:0000313" key="1">
    <source>
        <dbReference type="EMBL" id="EFQ35806.1"/>
    </source>
</evidence>
<dbReference type="AlphaFoldDB" id="E3QY68"/>
<accession>E3QY68</accession>
<protein>
    <submittedName>
        <fullName evidence="1">Uncharacterized protein</fullName>
    </submittedName>
</protein>
<dbReference type="eggNOG" id="ENOG502RGKP">
    <property type="taxonomic scope" value="Eukaryota"/>
</dbReference>
<dbReference type="EMBL" id="GG697400">
    <property type="protein sequence ID" value="EFQ35806.1"/>
    <property type="molecule type" value="Genomic_DNA"/>
</dbReference>
<reference evidence="2" key="1">
    <citation type="journal article" date="2012" name="Nat. Genet.">
        <title>Lifestyle transitions in plant pathogenic Colletotrichum fungi deciphered by genome and transcriptome analyses.</title>
        <authorList>
            <person name="O'Connell R.J."/>
            <person name="Thon M.R."/>
            <person name="Hacquard S."/>
            <person name="Amyotte S.G."/>
            <person name="Kleemann J."/>
            <person name="Torres M.F."/>
            <person name="Damm U."/>
            <person name="Buiate E.A."/>
            <person name="Epstein L."/>
            <person name="Alkan N."/>
            <person name="Altmueller J."/>
            <person name="Alvarado-Balderrama L."/>
            <person name="Bauser C.A."/>
            <person name="Becker C."/>
            <person name="Birren B.W."/>
            <person name="Chen Z."/>
            <person name="Choi J."/>
            <person name="Crouch J.A."/>
            <person name="Duvick J.P."/>
            <person name="Farman M.A."/>
            <person name="Gan P."/>
            <person name="Heiman D."/>
            <person name="Henrissat B."/>
            <person name="Howard R.J."/>
            <person name="Kabbage M."/>
            <person name="Koch C."/>
            <person name="Kracher B."/>
            <person name="Kubo Y."/>
            <person name="Law A.D."/>
            <person name="Lebrun M.-H."/>
            <person name="Lee Y.-H."/>
            <person name="Miyara I."/>
            <person name="Moore N."/>
            <person name="Neumann U."/>
            <person name="Nordstroem K."/>
            <person name="Panaccione D.G."/>
            <person name="Panstruga R."/>
            <person name="Place M."/>
            <person name="Proctor R.H."/>
            <person name="Prusky D."/>
            <person name="Rech G."/>
            <person name="Reinhardt R."/>
            <person name="Rollins J.A."/>
            <person name="Rounsley S."/>
            <person name="Schardl C.L."/>
            <person name="Schwartz D.C."/>
            <person name="Shenoy N."/>
            <person name="Shirasu K."/>
            <person name="Sikhakolli U.R."/>
            <person name="Stueber K."/>
            <person name="Sukno S.A."/>
            <person name="Sweigard J.A."/>
            <person name="Takano Y."/>
            <person name="Takahara H."/>
            <person name="Trail F."/>
            <person name="van der Does H.C."/>
            <person name="Voll L.M."/>
            <person name="Will I."/>
            <person name="Young S."/>
            <person name="Zeng Q."/>
            <person name="Zhang J."/>
            <person name="Zhou S."/>
            <person name="Dickman M.B."/>
            <person name="Schulze-Lefert P."/>
            <person name="Ver Loren van Themaat E."/>
            <person name="Ma L.-J."/>
            <person name="Vaillancourt L.J."/>
        </authorList>
    </citation>
    <scope>NUCLEOTIDE SEQUENCE [LARGE SCALE GENOMIC DNA]</scope>
    <source>
        <strain evidence="2">M1.001 / M2 / FGSC 10212</strain>
    </source>
</reference>
<dbReference type="GeneID" id="24416366"/>
<dbReference type="OrthoDB" id="74360at2759"/>
<dbReference type="HOGENOM" id="CLU_2236407_0_0_1"/>
<keyword evidence="2" id="KW-1185">Reference proteome</keyword>